<reference evidence="3 4" key="1">
    <citation type="submission" date="2015-12" db="EMBL/GenBank/DDBJ databases">
        <title>Bacillus cereus Group isolate.</title>
        <authorList>
            <person name="Kovac J."/>
        </authorList>
    </citation>
    <scope>NUCLEOTIDE SEQUENCE [LARGE SCALE GENOMIC DNA]</scope>
    <source>
        <strain evidence="3 4">FSL K6-0073</strain>
    </source>
</reference>
<evidence type="ECO:0000313" key="4">
    <source>
        <dbReference type="Proteomes" id="UP000075476"/>
    </source>
</evidence>
<dbReference type="SUPFAM" id="SSF52540">
    <property type="entry name" value="P-loop containing nucleoside triphosphate hydrolases"/>
    <property type="match status" value="1"/>
</dbReference>
<dbReference type="CDD" id="cd01026">
    <property type="entry name" value="TOPRIM_OLD"/>
    <property type="match status" value="1"/>
</dbReference>
<feature type="domain" description="ATPase AAA-type core" evidence="1">
    <location>
        <begin position="27"/>
        <end position="329"/>
    </location>
</feature>
<dbReference type="Pfam" id="PF13304">
    <property type="entry name" value="AAA_21"/>
    <property type="match status" value="1"/>
</dbReference>
<dbReference type="PANTHER" id="PTHR43581">
    <property type="entry name" value="ATP/GTP PHOSPHATASE"/>
    <property type="match status" value="1"/>
</dbReference>
<dbReference type="Pfam" id="PF20469">
    <property type="entry name" value="OLD-like_TOPRIM"/>
    <property type="match status" value="1"/>
</dbReference>
<dbReference type="AlphaFoldDB" id="A0A9X0MC06"/>
<evidence type="ECO:0008006" key="5">
    <source>
        <dbReference type="Google" id="ProtNLM"/>
    </source>
</evidence>
<dbReference type="Proteomes" id="UP000075476">
    <property type="component" value="Unassembled WGS sequence"/>
</dbReference>
<dbReference type="GO" id="GO:0016887">
    <property type="term" value="F:ATP hydrolysis activity"/>
    <property type="evidence" value="ECO:0007669"/>
    <property type="project" value="InterPro"/>
</dbReference>
<gene>
    <name evidence="3" type="ORF">AT268_18650</name>
</gene>
<dbReference type="InterPro" id="IPR034139">
    <property type="entry name" value="TOPRIM_OLD"/>
</dbReference>
<proteinExistence type="predicted"/>
<dbReference type="CDD" id="cd00267">
    <property type="entry name" value="ABC_ATPase"/>
    <property type="match status" value="1"/>
</dbReference>
<sequence length="560" mass="64393">MKLISFSVKNYKVFHDMFSVNFRTDSIAILTGRNNTGKSTFLEAINCFFMNESKQKTIPINCFHNQNDNIVMIATFEREKENTESDITTKQVENITIKKEYTLNTAPKYFMDEKPLTNKSEIVNWIHSNPPYYITPYMTIDDINKQVQTIYQAAMENDLLKISKGELDDTAELSKHYRNLIQSLPSFVKKLKEDTDASLSIINDKASANLKKLFANPDLSIEVVGAEGNTFTYKDILKYTDSNVLIHNKNRAMYLQDQGTGLQRMSLIFLIQNMIQENLLGNIDNKLLLIDEPEAFLHPEAIRGLSDALYKIGAEMPLIVSTHSPILINLSEKHTSLQIFRIQSNEAIELYTSDKEKFDEDDIKNMKILNYVDSFVNEFFFADNIIVVEGDTEYIALKTLMKTREESNYHVIRARGKDTIVTLMKILNQFKSTYTVIHDVDNDKDTLTKLKTQLTKCKNITHQKTISTEATQIKIIASLANFEKALGMNNISNNKKTKNIFTIITENLPEHDQAREHLHNLFDNINNHEIELTGNFRIIESSSDYEEFFKEQINSLSATN</sequence>
<comment type="caution">
    <text evidence="3">The sequence shown here is derived from an EMBL/GenBank/DDBJ whole genome shotgun (WGS) entry which is preliminary data.</text>
</comment>
<dbReference type="EMBL" id="LOMO01000237">
    <property type="protein sequence ID" value="KXY29794.1"/>
    <property type="molecule type" value="Genomic_DNA"/>
</dbReference>
<accession>A0A9X0MC06</accession>
<dbReference type="Gene3D" id="3.40.50.300">
    <property type="entry name" value="P-loop containing nucleotide triphosphate hydrolases"/>
    <property type="match status" value="1"/>
</dbReference>
<dbReference type="InterPro" id="IPR003959">
    <property type="entry name" value="ATPase_AAA_core"/>
</dbReference>
<dbReference type="GO" id="GO:0005524">
    <property type="term" value="F:ATP binding"/>
    <property type="evidence" value="ECO:0007669"/>
    <property type="project" value="InterPro"/>
</dbReference>
<organism evidence="3 4">
    <name type="scientific">Bacillus cereus</name>
    <dbReference type="NCBI Taxonomy" id="1396"/>
    <lineage>
        <taxon>Bacteria</taxon>
        <taxon>Bacillati</taxon>
        <taxon>Bacillota</taxon>
        <taxon>Bacilli</taxon>
        <taxon>Bacillales</taxon>
        <taxon>Bacillaceae</taxon>
        <taxon>Bacillus</taxon>
        <taxon>Bacillus cereus group</taxon>
    </lineage>
</organism>
<evidence type="ECO:0000259" key="1">
    <source>
        <dbReference type="Pfam" id="PF13304"/>
    </source>
</evidence>
<evidence type="ECO:0000259" key="2">
    <source>
        <dbReference type="Pfam" id="PF20469"/>
    </source>
</evidence>
<protein>
    <recommendedName>
        <fullName evidence="5">ATP-dependent endonuclease</fullName>
    </recommendedName>
</protein>
<name>A0A9X0MC06_BACCE</name>
<evidence type="ECO:0000313" key="3">
    <source>
        <dbReference type="EMBL" id="KXY29794.1"/>
    </source>
</evidence>
<dbReference type="InterPro" id="IPR051396">
    <property type="entry name" value="Bact_Antivir_Def_Nuclease"/>
</dbReference>
<dbReference type="PANTHER" id="PTHR43581:SF2">
    <property type="entry name" value="EXCINUCLEASE ATPASE SUBUNIT"/>
    <property type="match status" value="1"/>
</dbReference>
<feature type="domain" description="OLD protein-like TOPRIM" evidence="2">
    <location>
        <begin position="380"/>
        <end position="441"/>
    </location>
</feature>
<dbReference type="InterPro" id="IPR027417">
    <property type="entry name" value="P-loop_NTPase"/>
</dbReference>
<dbReference type="RefSeq" id="WP_061664127.1">
    <property type="nucleotide sequence ID" value="NZ_JBNTNR010000015.1"/>
</dbReference>